<evidence type="ECO:0000259" key="9">
    <source>
        <dbReference type="PROSITE" id="PS51471"/>
    </source>
</evidence>
<dbReference type="PROSITE" id="PS51471">
    <property type="entry name" value="FE2OG_OXY"/>
    <property type="match status" value="1"/>
</dbReference>
<dbReference type="SUPFAM" id="SSF51197">
    <property type="entry name" value="Clavaminate synthase-like"/>
    <property type="match status" value="1"/>
</dbReference>
<evidence type="ECO:0000256" key="7">
    <source>
        <dbReference type="ARBA" id="ARBA00023136"/>
    </source>
</evidence>
<sequence>MVLPSSTPFPPTGKKAKASPEYNFPVIDFTTHDRSKLSEKIVKACEVNGFFKVINHGVRPEIISRFEHEGEEFFNKPESEKLRAGPASPFGYGCKNIGFNGDLGELEYLLLHANSTSVADKSETISHDDPFKFSSATNDYIRAVKGLACEIIELTAENLWGQRSSEVSELIRDVRSDSILRLNLYPPAPYALRGVSQIGFGEHSDPQILTVLRSNDVDGLEICSHDGLWVPVPSDPTCFYVLVGDCLQALTNGRFTSVRHRVLANTAGKPRMSAMYFAAPPLDAKISPLPEMVSAANPRRYNSFIWGDYKKATYSLRLGVPQSFLVGHVVVEGMQRDSHLHNIHRTSLPTRTMPLAQYSRYYYTHGACKGNQHSLRSKIGLWGSPSSFLYLNSHSSMILGGAHRQYYTQSITETKSKKMLYYLTAVVFGMVGLTYAAVPLYRTFCQATGYGGTVQRKETVEEKIARHSEVAYYSSVSKNREIVVQFNADVADGMQWKFTPTQREVRVKPGESVLAFYTAENKSSAPITGVSTYNVIPMKAGVYFNKIQCFCYEEQRLLPGEQIDVPVFFYIDPEFETDPRMDGINNLILSYTFFKVSEENTTATNSSVPVQETS</sequence>
<evidence type="ECO:0000313" key="10">
    <source>
        <dbReference type="EMBL" id="KAH0876447.1"/>
    </source>
</evidence>
<gene>
    <name evidence="10" type="ORF">HID58_063841</name>
</gene>
<dbReference type="Pfam" id="PF14226">
    <property type="entry name" value="DIOX_N"/>
    <property type="match status" value="1"/>
</dbReference>
<dbReference type="EMBL" id="JAGKQM010000015">
    <property type="protein sequence ID" value="KAH0876447.1"/>
    <property type="molecule type" value="Genomic_DNA"/>
</dbReference>
<dbReference type="InterPro" id="IPR023471">
    <property type="entry name" value="CtaG/Cox11_dom_sf"/>
</dbReference>
<feature type="domain" description="Fe2OG dioxygenase" evidence="9">
    <location>
        <begin position="175"/>
        <end position="280"/>
    </location>
</feature>
<dbReference type="PANTHER" id="PTHR21320:SF6">
    <property type="entry name" value="CYTOCHROME C OXIDASE ASSEMBLY PROTEIN CTAG"/>
    <property type="match status" value="1"/>
</dbReference>
<dbReference type="InterPro" id="IPR007533">
    <property type="entry name" value="Cyt_c_oxidase_assmbl_CtaG"/>
</dbReference>
<keyword evidence="6" id="KW-0408">Iron</keyword>
<keyword evidence="3 8" id="KW-0812">Transmembrane</keyword>
<keyword evidence="4" id="KW-0479">Metal-binding</keyword>
<evidence type="ECO:0000256" key="5">
    <source>
        <dbReference type="ARBA" id="ARBA00022989"/>
    </source>
</evidence>
<dbReference type="Gene3D" id="2.60.370.10">
    <property type="entry name" value="Ctag/Cox11"/>
    <property type="match status" value="1"/>
</dbReference>
<dbReference type="InterPro" id="IPR005123">
    <property type="entry name" value="Oxoglu/Fe-dep_dioxygenase_dom"/>
</dbReference>
<evidence type="ECO:0000256" key="1">
    <source>
        <dbReference type="ARBA" id="ARBA00004007"/>
    </source>
</evidence>
<reference evidence="10 11" key="1">
    <citation type="submission" date="2021-05" db="EMBL/GenBank/DDBJ databases">
        <title>Genome Assembly of Synthetic Allotetraploid Brassica napus Reveals Homoeologous Exchanges between Subgenomes.</title>
        <authorList>
            <person name="Davis J.T."/>
        </authorList>
    </citation>
    <scope>NUCLEOTIDE SEQUENCE [LARGE SCALE GENOMIC DNA]</scope>
    <source>
        <strain evidence="11">cv. Da-Ae</strain>
        <tissue evidence="10">Seedling</tissue>
    </source>
</reference>
<dbReference type="InterPro" id="IPR027443">
    <property type="entry name" value="IPNS-like_sf"/>
</dbReference>
<comment type="subcellular location">
    <subcellularLocation>
        <location evidence="2">Mitochondrion inner membrane</location>
        <topology evidence="2">Single-pass membrane protein</topology>
        <orientation evidence="2">Intermembrane side</orientation>
    </subcellularLocation>
</comment>
<evidence type="ECO:0000256" key="6">
    <source>
        <dbReference type="ARBA" id="ARBA00023004"/>
    </source>
</evidence>
<feature type="transmembrane region" description="Helical" evidence="8">
    <location>
        <begin position="419"/>
        <end position="438"/>
    </location>
</feature>
<dbReference type="NCBIfam" id="NF003465">
    <property type="entry name" value="PRK05089.1"/>
    <property type="match status" value="1"/>
</dbReference>
<evidence type="ECO:0000256" key="8">
    <source>
        <dbReference type="SAM" id="Phobius"/>
    </source>
</evidence>
<evidence type="ECO:0000256" key="3">
    <source>
        <dbReference type="ARBA" id="ARBA00022692"/>
    </source>
</evidence>
<protein>
    <recommendedName>
        <fullName evidence="9">Fe2OG dioxygenase domain-containing protein</fullName>
    </recommendedName>
</protein>
<dbReference type="Proteomes" id="UP000824890">
    <property type="component" value="Unassembled WGS sequence"/>
</dbReference>
<dbReference type="Pfam" id="PF03171">
    <property type="entry name" value="2OG-FeII_Oxy"/>
    <property type="match status" value="1"/>
</dbReference>
<evidence type="ECO:0000256" key="4">
    <source>
        <dbReference type="ARBA" id="ARBA00022723"/>
    </source>
</evidence>
<proteinExistence type="inferred from homology"/>
<evidence type="ECO:0000256" key="2">
    <source>
        <dbReference type="ARBA" id="ARBA00004243"/>
    </source>
</evidence>
<dbReference type="SUPFAM" id="SSF110111">
    <property type="entry name" value="Ctag/Cox11"/>
    <property type="match status" value="1"/>
</dbReference>
<dbReference type="PANTHER" id="PTHR21320">
    <property type="entry name" value="CYTOCHROME C OXIDASE ASSEMBLY PROTEIN COX11-RELATED"/>
    <property type="match status" value="1"/>
</dbReference>
<dbReference type="InterPro" id="IPR026992">
    <property type="entry name" value="DIOX_N"/>
</dbReference>
<keyword evidence="5 8" id="KW-1133">Transmembrane helix</keyword>
<organism evidence="10 11">
    <name type="scientific">Brassica napus</name>
    <name type="common">Rape</name>
    <dbReference type="NCBI Taxonomy" id="3708"/>
    <lineage>
        <taxon>Eukaryota</taxon>
        <taxon>Viridiplantae</taxon>
        <taxon>Streptophyta</taxon>
        <taxon>Embryophyta</taxon>
        <taxon>Tracheophyta</taxon>
        <taxon>Spermatophyta</taxon>
        <taxon>Magnoliopsida</taxon>
        <taxon>eudicotyledons</taxon>
        <taxon>Gunneridae</taxon>
        <taxon>Pentapetalae</taxon>
        <taxon>rosids</taxon>
        <taxon>malvids</taxon>
        <taxon>Brassicales</taxon>
        <taxon>Brassicaceae</taxon>
        <taxon>Brassiceae</taxon>
        <taxon>Brassica</taxon>
    </lineage>
</organism>
<keyword evidence="11" id="KW-1185">Reference proteome</keyword>
<keyword evidence="7 8" id="KW-0472">Membrane</keyword>
<evidence type="ECO:0000313" key="11">
    <source>
        <dbReference type="Proteomes" id="UP000824890"/>
    </source>
</evidence>
<comment type="function">
    <text evidence="1">Exerts its effect at some terminal stage of cytochrome c oxidase synthesis, probably by being involved in the insertion of the copper B into subunit I.</text>
</comment>
<name>A0ABQ7Z8A1_BRANA</name>
<dbReference type="Gene3D" id="2.60.120.330">
    <property type="entry name" value="B-lactam Antibiotic, Isopenicillin N Synthase, Chain"/>
    <property type="match status" value="1"/>
</dbReference>
<dbReference type="Pfam" id="PF04442">
    <property type="entry name" value="CtaG_Cox11"/>
    <property type="match status" value="1"/>
</dbReference>
<dbReference type="HAMAP" id="MF_00155">
    <property type="entry name" value="CtaG"/>
    <property type="match status" value="1"/>
</dbReference>
<comment type="caution">
    <text evidence="10">The sequence shown here is derived from an EMBL/GenBank/DDBJ whole genome shotgun (WGS) entry which is preliminary data.</text>
</comment>
<accession>A0ABQ7Z8A1</accession>
<dbReference type="InterPro" id="IPR044861">
    <property type="entry name" value="IPNS-like_FE2OG_OXY"/>
</dbReference>